<evidence type="ECO:0000313" key="2">
    <source>
        <dbReference type="Proteomes" id="UP000324705"/>
    </source>
</evidence>
<proteinExistence type="predicted"/>
<sequence length="190" mass="21185">MVIQQSGNAYNSSFPLVLGSAMCELGNGTHISLWFDKWVGSKRLMISFPTLFSFAKAKFCTMASQFQGGHWEIQPHPNLSASASRELEALMELLNGIEPHDTEVGLWALAKSSQGLHDLFLSAAACNLFGQLRHIFAAPCSRGFFMDGPERARVFETAARMLSELADLVKLWSSREEDRHAMMSWVDSLR</sequence>
<keyword evidence="2" id="KW-1185">Reference proteome</keyword>
<gene>
    <name evidence="1" type="ORF">TRITD_1Bv1G181660</name>
</gene>
<organism evidence="1 2">
    <name type="scientific">Triticum turgidum subsp. durum</name>
    <name type="common">Durum wheat</name>
    <name type="synonym">Triticum durum</name>
    <dbReference type="NCBI Taxonomy" id="4567"/>
    <lineage>
        <taxon>Eukaryota</taxon>
        <taxon>Viridiplantae</taxon>
        <taxon>Streptophyta</taxon>
        <taxon>Embryophyta</taxon>
        <taxon>Tracheophyta</taxon>
        <taxon>Spermatophyta</taxon>
        <taxon>Magnoliopsida</taxon>
        <taxon>Liliopsida</taxon>
        <taxon>Poales</taxon>
        <taxon>Poaceae</taxon>
        <taxon>BOP clade</taxon>
        <taxon>Pooideae</taxon>
        <taxon>Triticodae</taxon>
        <taxon>Triticeae</taxon>
        <taxon>Triticinae</taxon>
        <taxon>Triticum</taxon>
    </lineage>
</organism>
<dbReference type="EMBL" id="LT934112">
    <property type="protein sequence ID" value="VAH20922.1"/>
    <property type="molecule type" value="Genomic_DNA"/>
</dbReference>
<dbReference type="AlphaFoldDB" id="A0A9R0R2U9"/>
<protein>
    <submittedName>
        <fullName evidence="1">Uncharacterized protein</fullName>
    </submittedName>
</protein>
<dbReference type="Proteomes" id="UP000324705">
    <property type="component" value="Chromosome 1B"/>
</dbReference>
<dbReference type="Gramene" id="TRITD1Bv1G181660.1">
    <property type="protein sequence ID" value="TRITD1Bv1G181660.1"/>
    <property type="gene ID" value="TRITD1Bv1G181660"/>
</dbReference>
<accession>A0A9R0R2U9</accession>
<evidence type="ECO:0000313" key="1">
    <source>
        <dbReference type="EMBL" id="VAH20922.1"/>
    </source>
</evidence>
<name>A0A9R0R2U9_TRITD</name>
<reference evidence="1 2" key="1">
    <citation type="submission" date="2017-09" db="EMBL/GenBank/DDBJ databases">
        <authorList>
            <consortium name="International Durum Wheat Genome Sequencing Consortium (IDWGSC)"/>
            <person name="Milanesi L."/>
        </authorList>
    </citation>
    <scope>NUCLEOTIDE SEQUENCE [LARGE SCALE GENOMIC DNA]</scope>
    <source>
        <strain evidence="2">cv. Svevo</strain>
    </source>
</reference>